<dbReference type="EMBL" id="GCHU01008918">
    <property type="protein sequence ID" value="JAG88292.1"/>
    <property type="molecule type" value="Transcribed_RNA"/>
</dbReference>
<sequence length="349" mass="38038">MRTNATMAAAAASSSSGQQDEGGGGGSGGGGASGGGSGSGGGAAAAPPGHHLVIHRKPPGPWTETETNHLIDAYQEKWYTLKRGQLKARHWEEVANQVFIRCGGIEPSKSSVQCRHKIEKLRKRYRTEKQQQQQSSPSWSPSKWVFFERMDLLENGPAPLRATESVPNGRQLTAAAAEQHDSDTTDNNNHHHHPGNPTGIGYPRGAFHHKAVYHSGLPSDDDAAAFLCLRNGGADADSGGRASPSPRFSVKRRKPPDDPESAQFQPQLQPQAVPQGLSELASVVRSLGEGFMRIEQMKIEMQRDNERMRMEMEMKRTEMIVESQQHIADVIAKAFASKKKTKKLQSPDL</sequence>
<proteinExistence type="predicted"/>
<organism evidence="4">
    <name type="scientific">Wollemia nobilis</name>
    <dbReference type="NCBI Taxonomy" id="56998"/>
    <lineage>
        <taxon>Eukaryota</taxon>
        <taxon>Viridiplantae</taxon>
        <taxon>Streptophyta</taxon>
        <taxon>Embryophyta</taxon>
        <taxon>Tracheophyta</taxon>
        <taxon>Spermatophyta</taxon>
        <taxon>Pinopsida</taxon>
        <taxon>Pinidae</taxon>
        <taxon>Conifers II</taxon>
        <taxon>Araucariales</taxon>
        <taxon>Araucariaceae</taxon>
        <taxon>Wollemia</taxon>
    </lineage>
</organism>
<dbReference type="InterPro" id="IPR006578">
    <property type="entry name" value="MADF-dom"/>
</dbReference>
<feature type="region of interest" description="Disordered" evidence="1">
    <location>
        <begin position="232"/>
        <end position="270"/>
    </location>
</feature>
<evidence type="ECO:0000256" key="1">
    <source>
        <dbReference type="SAM" id="MobiDB-lite"/>
    </source>
</evidence>
<name>A0A0C9S7D6_9CONI</name>
<dbReference type="InterPro" id="IPR044822">
    <property type="entry name" value="Myb_DNA-bind_4"/>
</dbReference>
<dbReference type="PROSITE" id="PS51029">
    <property type="entry name" value="MADF"/>
    <property type="match status" value="1"/>
</dbReference>
<feature type="domain" description="Myb-like" evidence="2">
    <location>
        <begin position="60"/>
        <end position="122"/>
    </location>
</feature>
<feature type="compositionally biased region" description="Low complexity" evidence="1">
    <location>
        <begin position="232"/>
        <end position="243"/>
    </location>
</feature>
<feature type="compositionally biased region" description="Gly residues" evidence="1">
    <location>
        <begin position="20"/>
        <end position="43"/>
    </location>
</feature>
<feature type="region of interest" description="Disordered" evidence="1">
    <location>
        <begin position="174"/>
        <end position="203"/>
    </location>
</feature>
<dbReference type="SMART" id="SM00595">
    <property type="entry name" value="MADF"/>
    <property type="match status" value="1"/>
</dbReference>
<dbReference type="PANTHER" id="PTHR31307">
    <property type="entry name" value="TRIHELIX TRANSCRIPTION FACTOR ASIL2"/>
    <property type="match status" value="1"/>
</dbReference>
<evidence type="ECO:0000313" key="4">
    <source>
        <dbReference type="EMBL" id="JAG88292.1"/>
    </source>
</evidence>
<dbReference type="InterPro" id="IPR001005">
    <property type="entry name" value="SANT/Myb"/>
</dbReference>
<dbReference type="PROSITE" id="PS50090">
    <property type="entry name" value="MYB_LIKE"/>
    <property type="match status" value="1"/>
</dbReference>
<dbReference type="InterPro" id="IPR044823">
    <property type="entry name" value="ASIL1/2-like"/>
</dbReference>
<evidence type="ECO:0000259" key="2">
    <source>
        <dbReference type="PROSITE" id="PS50090"/>
    </source>
</evidence>
<dbReference type="Gene3D" id="1.10.10.60">
    <property type="entry name" value="Homeodomain-like"/>
    <property type="match status" value="1"/>
</dbReference>
<feature type="domain" description="MADF" evidence="3">
    <location>
        <begin position="50"/>
        <end position="158"/>
    </location>
</feature>
<feature type="region of interest" description="Disordered" evidence="1">
    <location>
        <begin position="1"/>
        <end position="57"/>
    </location>
</feature>
<accession>A0A0C9S7D6</accession>
<protein>
    <submittedName>
        <fullName evidence="4">TSA: Wollemia nobilis Ref_Wollemi_Transcript_8971_1946 transcribed RNA sequence</fullName>
    </submittedName>
</protein>
<reference evidence="4" key="1">
    <citation type="submission" date="2015-02" db="EMBL/GenBank/DDBJ databases">
        <title>A transcriptome of Wollemia nobilis - a relic of Gondwana.</title>
        <authorList>
            <person name="Chia J.Y."/>
            <person name="Leong Y.S."/>
            <person name="Abdul Karim S."/>
            <person name="Wan Azmi N."/>
            <person name="Hercus R."/>
            <person name="Croft L."/>
        </authorList>
    </citation>
    <scope>NUCLEOTIDE SEQUENCE</scope>
    <source>
        <strain evidence="4">MaeBrown</strain>
        <tissue evidence="4">Leaf</tissue>
    </source>
</reference>
<evidence type="ECO:0000259" key="3">
    <source>
        <dbReference type="PROSITE" id="PS51029"/>
    </source>
</evidence>
<dbReference type="PANTHER" id="PTHR31307:SF3">
    <property type="entry name" value="HOMEODOMAIN-LIKE SUPERFAMILY PROTEIN"/>
    <property type="match status" value="1"/>
</dbReference>
<dbReference type="FunFam" id="1.10.10.60:FF:000152">
    <property type="entry name" value="Trihelix transcription factor ASIL2"/>
    <property type="match status" value="1"/>
</dbReference>
<feature type="compositionally biased region" description="Low complexity" evidence="1">
    <location>
        <begin position="8"/>
        <end position="19"/>
    </location>
</feature>
<dbReference type="AlphaFoldDB" id="A0A0C9S7D6"/>
<dbReference type="Pfam" id="PF13837">
    <property type="entry name" value="Myb_DNA-bind_4"/>
    <property type="match status" value="1"/>
</dbReference>